<evidence type="ECO:0000256" key="2">
    <source>
        <dbReference type="ARBA" id="ARBA00023125"/>
    </source>
</evidence>
<dbReference type="PRINTS" id="PR00455">
    <property type="entry name" value="HTHTETR"/>
</dbReference>
<dbReference type="PROSITE" id="PS50977">
    <property type="entry name" value="HTH_TETR_2"/>
    <property type="match status" value="1"/>
</dbReference>
<keyword evidence="1" id="KW-0805">Transcription regulation</keyword>
<feature type="DNA-binding region" description="H-T-H motif" evidence="4">
    <location>
        <begin position="55"/>
        <end position="74"/>
    </location>
</feature>
<dbReference type="Proteomes" id="UP000315816">
    <property type="component" value="Unassembled WGS sequence"/>
</dbReference>
<evidence type="ECO:0000256" key="4">
    <source>
        <dbReference type="PROSITE-ProRule" id="PRU00335"/>
    </source>
</evidence>
<accession>A0A545SZP5</accession>
<dbReference type="GO" id="GO:0000976">
    <property type="term" value="F:transcription cis-regulatory region binding"/>
    <property type="evidence" value="ECO:0007669"/>
    <property type="project" value="TreeGrafter"/>
</dbReference>
<evidence type="ECO:0000313" key="7">
    <source>
        <dbReference type="Proteomes" id="UP000315816"/>
    </source>
</evidence>
<dbReference type="EMBL" id="VICH01000001">
    <property type="protein sequence ID" value="TQV70437.1"/>
    <property type="molecule type" value="Genomic_DNA"/>
</dbReference>
<evidence type="ECO:0000259" key="5">
    <source>
        <dbReference type="PROSITE" id="PS50977"/>
    </source>
</evidence>
<dbReference type="InterPro" id="IPR050109">
    <property type="entry name" value="HTH-type_TetR-like_transc_reg"/>
</dbReference>
<dbReference type="OrthoDB" id="8478851at2"/>
<dbReference type="AlphaFoldDB" id="A0A545SZP5"/>
<keyword evidence="3" id="KW-0804">Transcription</keyword>
<dbReference type="GO" id="GO:0003700">
    <property type="term" value="F:DNA-binding transcription factor activity"/>
    <property type="evidence" value="ECO:0007669"/>
    <property type="project" value="TreeGrafter"/>
</dbReference>
<dbReference type="InterPro" id="IPR036271">
    <property type="entry name" value="Tet_transcr_reg_TetR-rel_C_sf"/>
</dbReference>
<protein>
    <submittedName>
        <fullName evidence="6">TetR/AcrR family transcriptional regulator</fullName>
    </submittedName>
</protein>
<sequence length="212" mass="23132">MTFGSLLRDCFSDRQVIKRKSGGSMPKIVDKDAMRERILDAAENAFHRDGITQVRMVDIAAELSVAKGTIYLYFPSRAELIAALVTRFFKSAENPLAAAPPAPSLEAFQKMILQMVTASSPDESTLLRFFSIFGAELKNPDISTPLAAYFDMLAEALGAELSRLAPNMPDPTQTARALVSVIDGLMLHRGLFGHNADIDTTKRLITAILSSP</sequence>
<dbReference type="SUPFAM" id="SSF48498">
    <property type="entry name" value="Tetracyclin repressor-like, C-terminal domain"/>
    <property type="match status" value="1"/>
</dbReference>
<dbReference type="InterPro" id="IPR041583">
    <property type="entry name" value="TetR_C_31"/>
</dbReference>
<dbReference type="SUPFAM" id="SSF46689">
    <property type="entry name" value="Homeodomain-like"/>
    <property type="match status" value="1"/>
</dbReference>
<keyword evidence="7" id="KW-1185">Reference proteome</keyword>
<reference evidence="6 7" key="1">
    <citation type="submission" date="2019-06" db="EMBL/GenBank/DDBJ databases">
        <title>A novel species of marine bacteria.</title>
        <authorList>
            <person name="Wang Y."/>
        </authorList>
    </citation>
    <scope>NUCLEOTIDE SEQUENCE [LARGE SCALE GENOMIC DNA]</scope>
    <source>
        <strain evidence="6 7">MA1-10</strain>
    </source>
</reference>
<dbReference type="InterPro" id="IPR009057">
    <property type="entry name" value="Homeodomain-like_sf"/>
</dbReference>
<name>A0A545SZP5_9RHOB</name>
<dbReference type="PANTHER" id="PTHR30055">
    <property type="entry name" value="HTH-TYPE TRANSCRIPTIONAL REGULATOR RUTR"/>
    <property type="match status" value="1"/>
</dbReference>
<dbReference type="Pfam" id="PF00440">
    <property type="entry name" value="TetR_N"/>
    <property type="match status" value="1"/>
</dbReference>
<organism evidence="6 7">
    <name type="scientific">Aliiroseovarius halocynthiae</name>
    <dbReference type="NCBI Taxonomy" id="985055"/>
    <lineage>
        <taxon>Bacteria</taxon>
        <taxon>Pseudomonadati</taxon>
        <taxon>Pseudomonadota</taxon>
        <taxon>Alphaproteobacteria</taxon>
        <taxon>Rhodobacterales</taxon>
        <taxon>Paracoccaceae</taxon>
        <taxon>Aliiroseovarius</taxon>
    </lineage>
</organism>
<evidence type="ECO:0000256" key="3">
    <source>
        <dbReference type="ARBA" id="ARBA00023163"/>
    </source>
</evidence>
<proteinExistence type="predicted"/>
<evidence type="ECO:0000313" key="6">
    <source>
        <dbReference type="EMBL" id="TQV70437.1"/>
    </source>
</evidence>
<comment type="caution">
    <text evidence="6">The sequence shown here is derived from an EMBL/GenBank/DDBJ whole genome shotgun (WGS) entry which is preliminary data.</text>
</comment>
<evidence type="ECO:0000256" key="1">
    <source>
        <dbReference type="ARBA" id="ARBA00023015"/>
    </source>
</evidence>
<gene>
    <name evidence="6" type="ORF">FIL88_00600</name>
</gene>
<feature type="domain" description="HTH tetR-type" evidence="5">
    <location>
        <begin position="32"/>
        <end position="92"/>
    </location>
</feature>
<dbReference type="Gene3D" id="1.10.357.10">
    <property type="entry name" value="Tetracycline Repressor, domain 2"/>
    <property type="match status" value="1"/>
</dbReference>
<dbReference type="InterPro" id="IPR001647">
    <property type="entry name" value="HTH_TetR"/>
</dbReference>
<dbReference type="Pfam" id="PF17940">
    <property type="entry name" value="TetR_C_31"/>
    <property type="match status" value="1"/>
</dbReference>
<keyword evidence="2 4" id="KW-0238">DNA-binding</keyword>
<dbReference type="PANTHER" id="PTHR30055:SF151">
    <property type="entry name" value="TRANSCRIPTIONAL REGULATORY PROTEIN"/>
    <property type="match status" value="1"/>
</dbReference>